<feature type="domain" description="LamG-like jellyroll fold" evidence="3">
    <location>
        <begin position="98"/>
        <end position="273"/>
    </location>
</feature>
<evidence type="ECO:0000259" key="3">
    <source>
        <dbReference type="SMART" id="SM00560"/>
    </source>
</evidence>
<dbReference type="InterPro" id="IPR006558">
    <property type="entry name" value="LamG-like"/>
</dbReference>
<gene>
    <name evidence="4" type="ORF">SAMN05444277_105162</name>
</gene>
<evidence type="ECO:0000313" key="4">
    <source>
        <dbReference type="EMBL" id="SFQ10417.1"/>
    </source>
</evidence>
<dbReference type="SUPFAM" id="SSF49899">
    <property type="entry name" value="Concanavalin A-like lectins/glucanases"/>
    <property type="match status" value="1"/>
</dbReference>
<keyword evidence="4" id="KW-0430">Lectin</keyword>
<dbReference type="SMART" id="SM00560">
    <property type="entry name" value="LamGL"/>
    <property type="match status" value="1"/>
</dbReference>
<dbReference type="AlphaFoldDB" id="A0A1I5VT14"/>
<organism evidence="4 5">
    <name type="scientific">Parafilimonas terrae</name>
    <dbReference type="NCBI Taxonomy" id="1465490"/>
    <lineage>
        <taxon>Bacteria</taxon>
        <taxon>Pseudomonadati</taxon>
        <taxon>Bacteroidota</taxon>
        <taxon>Chitinophagia</taxon>
        <taxon>Chitinophagales</taxon>
        <taxon>Chitinophagaceae</taxon>
        <taxon>Parafilimonas</taxon>
    </lineage>
</organism>
<evidence type="ECO:0000256" key="2">
    <source>
        <dbReference type="ARBA" id="ARBA00023157"/>
    </source>
</evidence>
<keyword evidence="5" id="KW-1185">Reference proteome</keyword>
<dbReference type="InterPro" id="IPR013320">
    <property type="entry name" value="ConA-like_dom_sf"/>
</dbReference>
<accession>A0A1I5VT14</accession>
<protein>
    <submittedName>
        <fullName evidence="4">Concanavalin A-like lectin/glucanases superfamily protein</fullName>
    </submittedName>
</protein>
<dbReference type="GO" id="GO:0030246">
    <property type="term" value="F:carbohydrate binding"/>
    <property type="evidence" value="ECO:0007669"/>
    <property type="project" value="UniProtKB-KW"/>
</dbReference>
<dbReference type="EMBL" id="FOXQ01000005">
    <property type="protein sequence ID" value="SFQ10417.1"/>
    <property type="molecule type" value="Genomic_DNA"/>
</dbReference>
<reference evidence="4 5" key="1">
    <citation type="submission" date="2016-10" db="EMBL/GenBank/DDBJ databases">
        <authorList>
            <person name="de Groot N.N."/>
        </authorList>
    </citation>
    <scope>NUCLEOTIDE SEQUENCE [LARGE SCALE GENOMIC DNA]</scope>
    <source>
        <strain evidence="4 5">DSM 28286</strain>
    </source>
</reference>
<dbReference type="Gene3D" id="2.60.120.200">
    <property type="match status" value="1"/>
</dbReference>
<dbReference type="RefSeq" id="WP_177191872.1">
    <property type="nucleotide sequence ID" value="NZ_FOXQ01000005.1"/>
</dbReference>
<keyword evidence="2" id="KW-1015">Disulfide bond</keyword>
<keyword evidence="1" id="KW-0732">Signal</keyword>
<dbReference type="Proteomes" id="UP000199031">
    <property type="component" value="Unassembled WGS sequence"/>
</dbReference>
<evidence type="ECO:0000256" key="1">
    <source>
        <dbReference type="ARBA" id="ARBA00022729"/>
    </source>
</evidence>
<evidence type="ECO:0000313" key="5">
    <source>
        <dbReference type="Proteomes" id="UP000199031"/>
    </source>
</evidence>
<dbReference type="STRING" id="1465490.SAMN05444277_105162"/>
<proteinExistence type="predicted"/>
<name>A0A1I5VT14_9BACT</name>
<sequence>MKIIIRNIALLFSIGLFMNSCQKMEQPPLGDYPKDANPPGGPLKFFIALDGTNVDSTKANFGTNTNVTYVDGVSGQAMNADADGHIVYPSGNDFNTSTSFTIAFWIKKDGPNKAGGGTTFAFGFATSKDIWTAQDIFLEFEDAGNPSSKDSAAAKFYLNDQWFEFIKASDIDKRMPHVLDGNWHHLAFVFDSASSTLTPYVDGATPTNLPDGFGKFNNNGGKLDFSSLAGLVVGGPGMYALGKTPEDIGQTWMGNFNGAIDQFRLYSEALSAADIKSLYDNKE</sequence>
<dbReference type="Pfam" id="PF13385">
    <property type="entry name" value="Laminin_G_3"/>
    <property type="match status" value="1"/>
</dbReference>
<dbReference type="GO" id="GO:0005975">
    <property type="term" value="P:carbohydrate metabolic process"/>
    <property type="evidence" value="ECO:0007669"/>
    <property type="project" value="UniProtKB-ARBA"/>
</dbReference>
<dbReference type="GO" id="GO:0004553">
    <property type="term" value="F:hydrolase activity, hydrolyzing O-glycosyl compounds"/>
    <property type="evidence" value="ECO:0007669"/>
    <property type="project" value="UniProtKB-ARBA"/>
</dbReference>